<comment type="caution">
    <text evidence="8">The sequence shown here is derived from an EMBL/GenBank/DDBJ whole genome shotgun (WGS) entry which is preliminary data.</text>
</comment>
<keyword evidence="4 6" id="KW-0472">Membrane</keyword>
<evidence type="ECO:0000256" key="1">
    <source>
        <dbReference type="ARBA" id="ARBA00004141"/>
    </source>
</evidence>
<gene>
    <name evidence="8" type="ORF">FDP41_005085</name>
</gene>
<sequence>MGKHQNSRRVVPVVASSPSTTTANSSSSAGNNNNQSGAQEHPSMTTYPLSYYFDIHHHHNNNNNTSNYYYSHNNNNSNSGNLNTTSMTTIATTGSSSPPQRATHPILMNNDNGRSSSMDHPISMVAARDEAFAQQQRNMNDREGDSRVPPQTNFNANTQIFFQTTVTNLPHVPTEEKNLEELKQRNREIYGNQYQLWRQYKEKNSRPPTSVYDLKNQSLTRKLTAKIHSNQPPPPSIQDWSRQGYKLQITAKGHPFLVRDTFDVSKQQLKQKEKKIRVWARWSTMEDAYGLGVKLYFDFARIMIVLNALLFFIQFLNIAAHIAVDFQDIRNSLALDLSIFDLLYSSAYSKNLYWVWISTNALCIFISLAIGPIYWWIVHTYYEKRDLYDCEENILDEESNKIKENQKTKLIDHIVRMILSYFVFFIFMMVAFVVTMGFTILQNVNAMYQLADSTFSENTNILTAISIAISIVISLMSFIWKKICVYLTNFERHKTWSAYRKHNTFKFLFFKLFSVFVMGFTKGFFATPCVIKVMGNQYMIQMVTDFCLSITVEFLLPWIIYKVRGSLNKDKEVVIHKPEFDVSEEYLELIYRQYIIYNGFVSFPLITLIGFVASLFELYLDKFRLIKLSSKPPLTTGSVKSVVAGFLILASILAIINWGGGNLYILSGFYWCNTPSDIECAPCVLTSTGKIPNLIKLMFESY</sequence>
<dbReference type="InterPro" id="IPR007632">
    <property type="entry name" value="Anoctamin"/>
</dbReference>
<feature type="transmembrane region" description="Helical" evidence="6">
    <location>
        <begin position="508"/>
        <end position="526"/>
    </location>
</feature>
<dbReference type="OMA" id="WVWISTN"/>
<name>A0A6A5BNM2_NAEFO</name>
<feature type="transmembrane region" description="Helical" evidence="6">
    <location>
        <begin position="639"/>
        <end position="659"/>
    </location>
</feature>
<keyword evidence="9" id="KW-1185">Reference proteome</keyword>
<dbReference type="GeneID" id="68112303"/>
<feature type="transmembrane region" description="Helical" evidence="6">
    <location>
        <begin position="353"/>
        <end position="377"/>
    </location>
</feature>
<protein>
    <recommendedName>
        <fullName evidence="7">Anoctamin transmembrane domain-containing protein</fullName>
    </recommendedName>
</protein>
<feature type="transmembrane region" description="Helical" evidence="6">
    <location>
        <begin position="461"/>
        <end position="487"/>
    </location>
</feature>
<evidence type="ECO:0000256" key="3">
    <source>
        <dbReference type="ARBA" id="ARBA00022989"/>
    </source>
</evidence>
<accession>A0A6A5BNM2</accession>
<dbReference type="VEuPathDB" id="AmoebaDB:NfTy_051500"/>
<dbReference type="PANTHER" id="PTHR12308">
    <property type="entry name" value="ANOCTAMIN"/>
    <property type="match status" value="1"/>
</dbReference>
<dbReference type="AlphaFoldDB" id="A0A6A5BNM2"/>
<evidence type="ECO:0000313" key="8">
    <source>
        <dbReference type="EMBL" id="KAF0975758.1"/>
    </source>
</evidence>
<proteinExistence type="predicted"/>
<feature type="transmembrane region" description="Helical" evidence="6">
    <location>
        <begin position="418"/>
        <end position="441"/>
    </location>
</feature>
<evidence type="ECO:0000256" key="6">
    <source>
        <dbReference type="SAM" id="Phobius"/>
    </source>
</evidence>
<dbReference type="GO" id="GO:0005254">
    <property type="term" value="F:chloride channel activity"/>
    <property type="evidence" value="ECO:0007669"/>
    <property type="project" value="TreeGrafter"/>
</dbReference>
<dbReference type="PANTHER" id="PTHR12308:SF80">
    <property type="entry name" value="DUF590 FAMILY PROTEIN"/>
    <property type="match status" value="1"/>
</dbReference>
<evidence type="ECO:0000259" key="7">
    <source>
        <dbReference type="Pfam" id="PF04547"/>
    </source>
</evidence>
<dbReference type="Proteomes" id="UP000444721">
    <property type="component" value="Unassembled WGS sequence"/>
</dbReference>
<keyword evidence="3 6" id="KW-1133">Transmembrane helix</keyword>
<comment type="subcellular location">
    <subcellularLocation>
        <location evidence="1">Membrane</location>
        <topology evidence="1">Multi-pass membrane protein</topology>
    </subcellularLocation>
</comment>
<dbReference type="OrthoDB" id="296386at2759"/>
<dbReference type="RefSeq" id="XP_044560471.1">
    <property type="nucleotide sequence ID" value="XM_044708571.1"/>
</dbReference>
<dbReference type="GO" id="GO:0016020">
    <property type="term" value="C:membrane"/>
    <property type="evidence" value="ECO:0007669"/>
    <property type="project" value="UniProtKB-SubCell"/>
</dbReference>
<feature type="domain" description="Anoctamin transmembrane" evidence="7">
    <location>
        <begin position="385"/>
        <end position="632"/>
    </location>
</feature>
<evidence type="ECO:0000256" key="5">
    <source>
        <dbReference type="SAM" id="MobiDB-lite"/>
    </source>
</evidence>
<dbReference type="VEuPathDB" id="AmoebaDB:NF0058740"/>
<feature type="compositionally biased region" description="Low complexity" evidence="5">
    <location>
        <begin position="8"/>
        <end position="39"/>
    </location>
</feature>
<feature type="region of interest" description="Disordered" evidence="5">
    <location>
        <begin position="1"/>
        <end position="43"/>
    </location>
</feature>
<dbReference type="EMBL" id="VFQX01000043">
    <property type="protein sequence ID" value="KAF0975758.1"/>
    <property type="molecule type" value="Genomic_DNA"/>
</dbReference>
<feature type="transmembrane region" description="Helical" evidence="6">
    <location>
        <begin position="595"/>
        <end position="619"/>
    </location>
</feature>
<organism evidence="8 9">
    <name type="scientific">Naegleria fowleri</name>
    <name type="common">Brain eating amoeba</name>
    <dbReference type="NCBI Taxonomy" id="5763"/>
    <lineage>
        <taxon>Eukaryota</taxon>
        <taxon>Discoba</taxon>
        <taxon>Heterolobosea</taxon>
        <taxon>Tetramitia</taxon>
        <taxon>Eutetramitia</taxon>
        <taxon>Vahlkampfiidae</taxon>
        <taxon>Naegleria</taxon>
    </lineage>
</organism>
<dbReference type="VEuPathDB" id="AmoebaDB:FDP41_005085"/>
<feature type="transmembrane region" description="Helical" evidence="6">
    <location>
        <begin position="304"/>
        <end position="324"/>
    </location>
</feature>
<dbReference type="InterPro" id="IPR049452">
    <property type="entry name" value="Anoctamin_TM"/>
</dbReference>
<keyword evidence="2 6" id="KW-0812">Transmembrane</keyword>
<evidence type="ECO:0000256" key="2">
    <source>
        <dbReference type="ARBA" id="ARBA00022692"/>
    </source>
</evidence>
<dbReference type="Pfam" id="PF04547">
    <property type="entry name" value="Anoctamin"/>
    <property type="match status" value="1"/>
</dbReference>
<evidence type="ECO:0000256" key="4">
    <source>
        <dbReference type="ARBA" id="ARBA00023136"/>
    </source>
</evidence>
<feature type="transmembrane region" description="Helical" evidence="6">
    <location>
        <begin position="538"/>
        <end position="561"/>
    </location>
</feature>
<reference evidence="8 9" key="1">
    <citation type="journal article" date="2019" name="Sci. Rep.">
        <title>Nanopore sequencing improves the draft genome of the human pathogenic amoeba Naegleria fowleri.</title>
        <authorList>
            <person name="Liechti N."/>
            <person name="Schurch N."/>
            <person name="Bruggmann R."/>
            <person name="Wittwer M."/>
        </authorList>
    </citation>
    <scope>NUCLEOTIDE SEQUENCE [LARGE SCALE GENOMIC DNA]</scope>
    <source>
        <strain evidence="8 9">ATCC 30894</strain>
    </source>
</reference>
<evidence type="ECO:0000313" key="9">
    <source>
        <dbReference type="Proteomes" id="UP000444721"/>
    </source>
</evidence>